<dbReference type="SUPFAM" id="SSF53448">
    <property type="entry name" value="Nucleotide-diphospho-sugar transferases"/>
    <property type="match status" value="2"/>
</dbReference>
<dbReference type="InterPro" id="IPR029044">
    <property type="entry name" value="Nucleotide-diphossugar_trans"/>
</dbReference>
<organism evidence="2 3">
    <name type="scientific">Erythrobacter litoralis</name>
    <dbReference type="NCBI Taxonomy" id="39960"/>
    <lineage>
        <taxon>Bacteria</taxon>
        <taxon>Pseudomonadati</taxon>
        <taxon>Pseudomonadota</taxon>
        <taxon>Alphaproteobacteria</taxon>
        <taxon>Sphingomonadales</taxon>
        <taxon>Erythrobacteraceae</taxon>
        <taxon>Erythrobacter/Porphyrobacter group</taxon>
        <taxon>Erythrobacter</taxon>
    </lineage>
</organism>
<feature type="domain" description="Glycosyltransferase 2-like" evidence="1">
    <location>
        <begin position="296"/>
        <end position="425"/>
    </location>
</feature>
<protein>
    <recommendedName>
        <fullName evidence="1">Glycosyltransferase 2-like domain-containing protein</fullName>
    </recommendedName>
</protein>
<dbReference type="Gene3D" id="3.90.550.10">
    <property type="entry name" value="Spore Coat Polysaccharide Biosynthesis Protein SpsA, Chain A"/>
    <property type="match status" value="2"/>
</dbReference>
<dbReference type="PANTHER" id="PTHR22916:SF3">
    <property type="entry name" value="UDP-GLCNAC:BETAGAL BETA-1,3-N-ACETYLGLUCOSAMINYLTRANSFERASE-LIKE PROTEIN 1"/>
    <property type="match status" value="1"/>
</dbReference>
<reference evidence="2 3" key="1">
    <citation type="submission" date="2014-04" db="EMBL/GenBank/DDBJ databases">
        <title>A comprehensive comparison of genomes of Erythrobacter spp. Strains.</title>
        <authorList>
            <person name="Zheng Q."/>
        </authorList>
    </citation>
    <scope>NUCLEOTIDE SEQUENCE [LARGE SCALE GENOMIC DNA]</scope>
    <source>
        <strain evidence="2 3">DSM 8509</strain>
    </source>
</reference>
<dbReference type="PANTHER" id="PTHR22916">
    <property type="entry name" value="GLYCOSYLTRANSFERASE"/>
    <property type="match status" value="1"/>
</dbReference>
<feature type="domain" description="Glycosyltransferase 2-like" evidence="1">
    <location>
        <begin position="2"/>
        <end position="102"/>
    </location>
</feature>
<evidence type="ECO:0000313" key="3">
    <source>
        <dbReference type="Proteomes" id="UP000027866"/>
    </source>
</evidence>
<dbReference type="EMBL" id="JMIX01000005">
    <property type="protein sequence ID" value="KEO96651.1"/>
    <property type="molecule type" value="Genomic_DNA"/>
</dbReference>
<dbReference type="SUPFAM" id="SSF82171">
    <property type="entry name" value="DPP6 N-terminal domain-like"/>
    <property type="match status" value="1"/>
</dbReference>
<dbReference type="CDD" id="cd00761">
    <property type="entry name" value="Glyco_tranf_GTA_type"/>
    <property type="match status" value="1"/>
</dbReference>
<evidence type="ECO:0000259" key="1">
    <source>
        <dbReference type="Pfam" id="PF00535"/>
    </source>
</evidence>
<dbReference type="CDD" id="cd04179">
    <property type="entry name" value="DPM_DPG-synthase_like"/>
    <property type="match status" value="1"/>
</dbReference>
<dbReference type="Pfam" id="PF00535">
    <property type="entry name" value="Glycos_transf_2"/>
    <property type="match status" value="2"/>
</dbReference>
<dbReference type="Proteomes" id="UP000027866">
    <property type="component" value="Unassembled WGS sequence"/>
</dbReference>
<keyword evidence="3" id="KW-1185">Reference proteome</keyword>
<accession>A0A074MNX3</accession>
<gene>
    <name evidence="2" type="ORF">EH32_10525</name>
</gene>
<evidence type="ECO:0000313" key="2">
    <source>
        <dbReference type="EMBL" id="KEO96651.1"/>
    </source>
</evidence>
<dbReference type="AlphaFoldDB" id="A0A074MNX3"/>
<proteinExistence type="predicted"/>
<dbReference type="InterPro" id="IPR011042">
    <property type="entry name" value="6-blade_b-propeller_TolB-like"/>
</dbReference>
<name>A0A074MNX3_9SPHN</name>
<dbReference type="GO" id="GO:0016758">
    <property type="term" value="F:hexosyltransferase activity"/>
    <property type="evidence" value="ECO:0007669"/>
    <property type="project" value="UniProtKB-ARBA"/>
</dbReference>
<dbReference type="Gene3D" id="2.120.10.30">
    <property type="entry name" value="TolB, C-terminal domain"/>
    <property type="match status" value="1"/>
</dbReference>
<sequence length="1129" mass="128336">MFEVICIDDCTPDGSAAIVEQYVRKDPRVRSIKHETNLGLGGARNSGIRAAQADFIASVDSDDSMKPTMLEVLWEASENGFYDIVVCGFDRVDEAGTVLSTQHSGDKTIVNDGDIDIFNAMNPAFWNKLWRKSLFTEHDIWFPEHLYYQDTATTPRILTKARHLRFIQDSLYNYLVRPDSISTTASPKHLIDYFKVFDLILSFLEDEGIDDKFFDSFLDYIDRGIAHHAHMGAMQGLSDEDQTQYLRHLLAFKTGYIEHRALVRQKSKSELLPLLEKARTKSDLLPPDGRPILPLSVIVKTFLRPQILERFLLSVGHYEQRRGVRFSEILVGDDSPAVEVAANERAIKKARDFYPHLNIHHHVYEENIGLSDGRNRLVKEAREDFILLCDDDFILDEDADIPAALGVAKEGKYQLVGGWLKNNYNQKDGSFSYWGAYGKISETDEEVIININEQAIGADDLFESEYLLNFFLADRACLIANPWDNSLKVEEHQEFFYRLKGGGFKAALFGPLFVKHTADRSANPARYNDYRFAKTNWERYLFEAPMRMGKKRRTINRCRHDTFERWTVDAVERSTIQNTVQLKEGILAQAVPVTCISPSFQQHFGGYYDILLTSNDGRYALCQSASATDRLPRASDVADIVLIDKHNDNATRILGQTSAWCHQQGAHAQFIPGVERQIIYNVYDEEIAAFASIEVNVDTGEQRPHPLPISALSPDGVTAASLNFSRLFDYRPGYGYCHIPDPFADENAPAMDGLWLFDLTTGSKMLILSYEKIRDFLTQEGFDEVSASKLVLNHVAFNTDGSKVLALLRIFSDDAPFPTFTLVCDRNGSNLRRVFGFCSHYHWKDAQTLVMSGGEGMTRKTVGQINVFEINVETGECVQIGPGALCDDGHCSYSPDRQYLLYDSYCNNAFPYRRLMIYRLSDGRAVDLGYFYSPGKWFNNNPDLRTDLHPRWSPDGETISFDSIHEGFRGVYSIKVSDAIAALESPLSRFSKQDLMMWYSAKYGSESSLKPKATHREVEQNASHRADDQTWRNFDRIWLLSMVLAHRAHQSPIALKRIPAVNSDTPLVNLARIAKKHRIELVAPESFDELRYIDENPDVSRAVEAGRFRSGYEHYVLNGHLEGRKRATV</sequence>
<comment type="caution">
    <text evidence="2">The sequence shown here is derived from an EMBL/GenBank/DDBJ whole genome shotgun (WGS) entry which is preliminary data.</text>
</comment>
<dbReference type="InterPro" id="IPR001173">
    <property type="entry name" value="Glyco_trans_2-like"/>
</dbReference>